<evidence type="ECO:0000313" key="2">
    <source>
        <dbReference type="Proteomes" id="UP001642464"/>
    </source>
</evidence>
<accession>A0ABP0NW52</accession>
<keyword evidence="2" id="KW-1185">Reference proteome</keyword>
<proteinExistence type="predicted"/>
<dbReference type="Proteomes" id="UP001642464">
    <property type="component" value="Unassembled WGS sequence"/>
</dbReference>
<dbReference type="EMBL" id="CAXAMM010031291">
    <property type="protein sequence ID" value="CAK9067816.1"/>
    <property type="molecule type" value="Genomic_DNA"/>
</dbReference>
<comment type="caution">
    <text evidence="1">The sequence shown here is derived from an EMBL/GenBank/DDBJ whole genome shotgun (WGS) entry which is preliminary data.</text>
</comment>
<name>A0ABP0NW52_9DINO</name>
<feature type="non-terminal residue" evidence="1">
    <location>
        <position position="231"/>
    </location>
</feature>
<evidence type="ECO:0000313" key="1">
    <source>
        <dbReference type="EMBL" id="CAK9067816.1"/>
    </source>
</evidence>
<organism evidence="1 2">
    <name type="scientific">Durusdinium trenchii</name>
    <dbReference type="NCBI Taxonomy" id="1381693"/>
    <lineage>
        <taxon>Eukaryota</taxon>
        <taxon>Sar</taxon>
        <taxon>Alveolata</taxon>
        <taxon>Dinophyceae</taxon>
        <taxon>Suessiales</taxon>
        <taxon>Symbiodiniaceae</taxon>
        <taxon>Durusdinium</taxon>
    </lineage>
</organism>
<gene>
    <name evidence="1" type="ORF">SCF082_LOCUS34251</name>
</gene>
<reference evidence="1 2" key="1">
    <citation type="submission" date="2024-02" db="EMBL/GenBank/DDBJ databases">
        <authorList>
            <person name="Chen Y."/>
            <person name="Shah S."/>
            <person name="Dougan E. K."/>
            <person name="Thang M."/>
            <person name="Chan C."/>
        </authorList>
    </citation>
    <scope>NUCLEOTIDE SEQUENCE [LARGE SCALE GENOMIC DNA]</scope>
</reference>
<sequence>MFADMAPIRIDSSHEEEVVADQVTVPTVSTLAQETVDILGPLEGELEARMSRDGQLATSIIHMGKALEVIRGMLAPARTELLRTSGLTTALRFDASDVARMYERVIQLFATLRGADAVGDVGDAFRDAYRRTRASRADVLCIWNAAVEQGKRIGVGQARGAVDRGKLPARECYATHWLPSAVDPDNPQPVSIVNLERALQFLVSACPAWDKHLYSALDGEGNLQLLLYNDE</sequence>
<protein>
    <submittedName>
        <fullName evidence="1">Uncharacterized protein</fullName>
    </submittedName>
</protein>